<evidence type="ECO:0000256" key="1">
    <source>
        <dbReference type="SAM" id="Phobius"/>
    </source>
</evidence>
<evidence type="ECO:0000313" key="4">
    <source>
        <dbReference type="Proteomes" id="UP000182344"/>
    </source>
</evidence>
<dbReference type="Proteomes" id="UP000182344">
    <property type="component" value="Unassembled WGS sequence"/>
</dbReference>
<keyword evidence="1" id="KW-0472">Membrane</keyword>
<dbReference type="Gene3D" id="3.90.70.10">
    <property type="entry name" value="Cysteine proteinases"/>
    <property type="match status" value="1"/>
</dbReference>
<keyword evidence="1" id="KW-1133">Transmembrane helix</keyword>
<gene>
    <name evidence="3" type="ORF">AUK05_00030</name>
</gene>
<dbReference type="AlphaFoldDB" id="A0A1J5I9N7"/>
<dbReference type="Pfam" id="PF13529">
    <property type="entry name" value="Peptidase_C39_2"/>
    <property type="match status" value="1"/>
</dbReference>
<comment type="caution">
    <text evidence="3">The sequence shown here is derived from an EMBL/GenBank/DDBJ whole genome shotgun (WGS) entry which is preliminary data.</text>
</comment>
<evidence type="ECO:0000259" key="2">
    <source>
        <dbReference type="Pfam" id="PF13529"/>
    </source>
</evidence>
<dbReference type="EMBL" id="MNZO01000001">
    <property type="protein sequence ID" value="OIP87968.1"/>
    <property type="molecule type" value="Genomic_DNA"/>
</dbReference>
<dbReference type="STRING" id="1805376.AUK05_00030"/>
<reference evidence="3 4" key="1">
    <citation type="journal article" date="2016" name="Environ. Microbiol.">
        <title>Genomic resolution of a cold subsurface aquifer community provides metabolic insights for novel microbes adapted to high CO concentrations.</title>
        <authorList>
            <person name="Probst A.J."/>
            <person name="Castelle C.J."/>
            <person name="Singh A."/>
            <person name="Brown C.T."/>
            <person name="Anantharaman K."/>
            <person name="Sharon I."/>
            <person name="Hug L.A."/>
            <person name="Burstein D."/>
            <person name="Emerson J.B."/>
            <person name="Thomas B.C."/>
            <person name="Banfield J.F."/>
        </authorList>
    </citation>
    <scope>NUCLEOTIDE SEQUENCE [LARGE SCALE GENOMIC DNA]</scope>
    <source>
        <strain evidence="3">CG2_30_35_20</strain>
    </source>
</reference>
<dbReference type="InterPro" id="IPR039564">
    <property type="entry name" value="Peptidase_C39-like"/>
</dbReference>
<evidence type="ECO:0000313" key="3">
    <source>
        <dbReference type="EMBL" id="OIP87968.1"/>
    </source>
</evidence>
<organism evidence="3 4">
    <name type="scientific">Candidatus Shapirobacteria bacterium CG2_30_35_20</name>
    <dbReference type="NCBI Taxonomy" id="1805376"/>
    <lineage>
        <taxon>Bacteria</taxon>
        <taxon>Candidatus Shapironibacteriota</taxon>
    </lineage>
</organism>
<protein>
    <recommendedName>
        <fullName evidence="2">Peptidase C39-like domain-containing protein</fullName>
    </recommendedName>
</protein>
<keyword evidence="1" id="KW-0812">Transmembrane</keyword>
<feature type="transmembrane region" description="Helical" evidence="1">
    <location>
        <begin position="7"/>
        <end position="25"/>
    </location>
</feature>
<accession>A0A1J5I9N7</accession>
<name>A0A1J5I9N7_9BACT</name>
<proteinExistence type="predicted"/>
<feature type="domain" description="Peptidase C39-like" evidence="2">
    <location>
        <begin position="75"/>
        <end position="207"/>
    </location>
</feature>
<sequence length="251" mass="28765">MYKLIKLVFSVLILLVILGFVFWNLPGTCQFGNCKFKQTIDQVKITTETIIPKPTTILESGVPDYFLNKTAFIPQAPEKNWDQPWQDTCEEAAILTVKYYFENKTPDISTLLTDYKVLIDKSNSHDINLAKMSQIASDLYNYDSKIIDNPNTDTIEKYLSRGHILVVPANGKTLYQENKYFKNGGPLYHNLVILGYDHNKKQFIVHDVGTQFGAYFKYSYQVLMDSIHDLPPSGDKKEINQGVPRLLLLLK</sequence>